<keyword evidence="2" id="KW-1185">Reference proteome</keyword>
<comment type="caution">
    <text evidence="1">The sequence shown here is derived from an EMBL/GenBank/DDBJ whole genome shotgun (WGS) entry which is preliminary data.</text>
</comment>
<dbReference type="AlphaFoldDB" id="A0AAV8XZP9"/>
<evidence type="ECO:0000313" key="1">
    <source>
        <dbReference type="EMBL" id="KAJ8944602.1"/>
    </source>
</evidence>
<protein>
    <submittedName>
        <fullName evidence="1">Uncharacterized protein</fullName>
    </submittedName>
</protein>
<sequence length="83" mass="9304">MLYSEVPETVRQCFPNVDALITGTKKVFLKYPKCRRGFPGTPKPPQPILTHSGTRLKAAFYNAGHFHQIKAVILQFNSAETEA</sequence>
<feature type="non-terminal residue" evidence="1">
    <location>
        <position position="83"/>
    </location>
</feature>
<proteinExistence type="predicted"/>
<organism evidence="1 2">
    <name type="scientific">Aromia moschata</name>
    <dbReference type="NCBI Taxonomy" id="1265417"/>
    <lineage>
        <taxon>Eukaryota</taxon>
        <taxon>Metazoa</taxon>
        <taxon>Ecdysozoa</taxon>
        <taxon>Arthropoda</taxon>
        <taxon>Hexapoda</taxon>
        <taxon>Insecta</taxon>
        <taxon>Pterygota</taxon>
        <taxon>Neoptera</taxon>
        <taxon>Endopterygota</taxon>
        <taxon>Coleoptera</taxon>
        <taxon>Polyphaga</taxon>
        <taxon>Cucujiformia</taxon>
        <taxon>Chrysomeloidea</taxon>
        <taxon>Cerambycidae</taxon>
        <taxon>Cerambycinae</taxon>
        <taxon>Callichromatini</taxon>
        <taxon>Aromia</taxon>
    </lineage>
</organism>
<accession>A0AAV8XZP9</accession>
<evidence type="ECO:0000313" key="2">
    <source>
        <dbReference type="Proteomes" id="UP001162162"/>
    </source>
</evidence>
<reference evidence="1" key="1">
    <citation type="journal article" date="2023" name="Insect Mol. Biol.">
        <title>Genome sequencing provides insights into the evolution of gene families encoding plant cell wall-degrading enzymes in longhorned beetles.</title>
        <authorList>
            <person name="Shin N.R."/>
            <person name="Okamura Y."/>
            <person name="Kirsch R."/>
            <person name="Pauchet Y."/>
        </authorList>
    </citation>
    <scope>NUCLEOTIDE SEQUENCE</scope>
    <source>
        <strain evidence="1">AMC_N1</strain>
    </source>
</reference>
<gene>
    <name evidence="1" type="ORF">NQ318_006016</name>
</gene>
<name>A0AAV8XZP9_9CUCU</name>
<dbReference type="Proteomes" id="UP001162162">
    <property type="component" value="Unassembled WGS sequence"/>
</dbReference>
<dbReference type="EMBL" id="JAPWTK010000247">
    <property type="protein sequence ID" value="KAJ8944602.1"/>
    <property type="molecule type" value="Genomic_DNA"/>
</dbReference>